<evidence type="ECO:0000313" key="3">
    <source>
        <dbReference type="Proteomes" id="UP000600214"/>
    </source>
</evidence>
<proteinExistence type="predicted"/>
<dbReference type="EMBL" id="BMIA01000002">
    <property type="protein sequence ID" value="GGH38732.1"/>
    <property type="molecule type" value="Genomic_DNA"/>
</dbReference>
<keyword evidence="3" id="KW-1185">Reference proteome</keyword>
<dbReference type="Proteomes" id="UP000600214">
    <property type="component" value="Unassembled WGS sequence"/>
</dbReference>
<accession>A0ABQ1YW94</accession>
<organism evidence="2 3">
    <name type="scientific">Dyadobacter endophyticus</name>
    <dbReference type="NCBI Taxonomy" id="1749036"/>
    <lineage>
        <taxon>Bacteria</taxon>
        <taxon>Pseudomonadati</taxon>
        <taxon>Bacteroidota</taxon>
        <taxon>Cytophagia</taxon>
        <taxon>Cytophagales</taxon>
        <taxon>Spirosomataceae</taxon>
        <taxon>Dyadobacter</taxon>
    </lineage>
</organism>
<evidence type="ECO:0000313" key="2">
    <source>
        <dbReference type="EMBL" id="GGH38732.1"/>
    </source>
</evidence>
<name>A0ABQ1YW94_9BACT</name>
<feature type="compositionally biased region" description="Basic and acidic residues" evidence="1">
    <location>
        <begin position="47"/>
        <end position="56"/>
    </location>
</feature>
<protein>
    <submittedName>
        <fullName evidence="2">Uncharacterized protein</fullName>
    </submittedName>
</protein>
<evidence type="ECO:0000256" key="1">
    <source>
        <dbReference type="SAM" id="MobiDB-lite"/>
    </source>
</evidence>
<comment type="caution">
    <text evidence="2">The sequence shown here is derived from an EMBL/GenBank/DDBJ whole genome shotgun (WGS) entry which is preliminary data.</text>
</comment>
<sequence>MQFNILKQKNMKTYRVKAARESEENLVLDILQNLQRKGAIVFEEELPDGKSNRPKEATPATEEQVQEIIDEAELGPYYSEQEAKNILHL</sequence>
<gene>
    <name evidence="2" type="ORF">GCM10007423_32630</name>
</gene>
<reference evidence="3" key="1">
    <citation type="journal article" date="2019" name="Int. J. Syst. Evol. Microbiol.">
        <title>The Global Catalogue of Microorganisms (GCM) 10K type strain sequencing project: providing services to taxonomists for standard genome sequencing and annotation.</title>
        <authorList>
            <consortium name="The Broad Institute Genomics Platform"/>
            <consortium name="The Broad Institute Genome Sequencing Center for Infectious Disease"/>
            <person name="Wu L."/>
            <person name="Ma J."/>
        </authorList>
    </citation>
    <scope>NUCLEOTIDE SEQUENCE [LARGE SCALE GENOMIC DNA]</scope>
    <source>
        <strain evidence="3">CGMCC 1.15288</strain>
    </source>
</reference>
<feature type="region of interest" description="Disordered" evidence="1">
    <location>
        <begin position="45"/>
        <end position="64"/>
    </location>
</feature>